<evidence type="ECO:0000256" key="2">
    <source>
        <dbReference type="ARBA" id="ARBA00022679"/>
    </source>
</evidence>
<organism evidence="4 5">
    <name type="scientific">Desulfovibrio subterraneus</name>
    <dbReference type="NCBI Taxonomy" id="2718620"/>
    <lineage>
        <taxon>Bacteria</taxon>
        <taxon>Pseudomonadati</taxon>
        <taxon>Thermodesulfobacteriota</taxon>
        <taxon>Desulfovibrionia</taxon>
        <taxon>Desulfovibrionales</taxon>
        <taxon>Desulfovibrionaceae</taxon>
        <taxon>Desulfovibrio</taxon>
    </lineage>
</organism>
<dbReference type="RefSeq" id="WP_174405505.1">
    <property type="nucleotide sequence ID" value="NZ_BLVO01000013.1"/>
</dbReference>
<evidence type="ECO:0000313" key="5">
    <source>
        <dbReference type="Proteomes" id="UP000503840"/>
    </source>
</evidence>
<dbReference type="AlphaFoldDB" id="A0A7J0BJK5"/>
<dbReference type="Pfam" id="PF00359">
    <property type="entry name" value="PTS_EIIA_2"/>
    <property type="match status" value="1"/>
</dbReference>
<protein>
    <submittedName>
        <fullName evidence="4">PTS fructose transporter subunit IIA</fullName>
    </submittedName>
</protein>
<dbReference type="GO" id="GO:0030295">
    <property type="term" value="F:protein kinase activator activity"/>
    <property type="evidence" value="ECO:0007669"/>
    <property type="project" value="TreeGrafter"/>
</dbReference>
<accession>A0A7J0BJK5</accession>
<comment type="caution">
    <text evidence="4">The sequence shown here is derived from an EMBL/GenBank/DDBJ whole genome shotgun (WGS) entry which is preliminary data.</text>
</comment>
<dbReference type="EMBL" id="BLVO01000013">
    <property type="protein sequence ID" value="GFM33850.1"/>
    <property type="molecule type" value="Genomic_DNA"/>
</dbReference>
<evidence type="ECO:0000313" key="4">
    <source>
        <dbReference type="EMBL" id="GFM33850.1"/>
    </source>
</evidence>
<dbReference type="CDD" id="cd00211">
    <property type="entry name" value="PTS_IIA_fru"/>
    <property type="match status" value="1"/>
</dbReference>
<evidence type="ECO:0000256" key="1">
    <source>
        <dbReference type="ARBA" id="ARBA00004496"/>
    </source>
</evidence>
<dbReference type="FunFam" id="3.40.930.10:FF:000009">
    <property type="entry name" value="PTS system, fructose specific IIABC component"/>
    <property type="match status" value="1"/>
</dbReference>
<sequence>MKLGDYLDKEMILPELTASTKEEVLAELVERVVEVYPSLDRERVLSVLKERESLGTTGIGDGIAIPHGKLDSLDRIILVAGRSIKGVDFEALDFKLCNIFFLVLAPEQVAGVHLRILAQISRLLKDKEFRSAILTASGTEELWQLLGNA</sequence>
<name>A0A7J0BJK5_9BACT</name>
<evidence type="ECO:0000259" key="3">
    <source>
        <dbReference type="PROSITE" id="PS51094"/>
    </source>
</evidence>
<dbReference type="GO" id="GO:0005737">
    <property type="term" value="C:cytoplasm"/>
    <property type="evidence" value="ECO:0007669"/>
    <property type="project" value="UniProtKB-SubCell"/>
</dbReference>
<proteinExistence type="predicted"/>
<dbReference type="Proteomes" id="UP000503840">
    <property type="component" value="Unassembled WGS sequence"/>
</dbReference>
<dbReference type="PROSITE" id="PS00372">
    <property type="entry name" value="PTS_EIIA_TYPE_2_HIS"/>
    <property type="match status" value="1"/>
</dbReference>
<reference evidence="4 5" key="1">
    <citation type="submission" date="2020-05" db="EMBL/GenBank/DDBJ databases">
        <title>Draft genome sequence of Desulfovibrio sp. strain HN2T.</title>
        <authorList>
            <person name="Ueno A."/>
            <person name="Tamazawa S."/>
            <person name="Tamamura S."/>
            <person name="Murakami T."/>
            <person name="Kiyama T."/>
            <person name="Inomata H."/>
            <person name="Amano Y."/>
            <person name="Miyakawa K."/>
            <person name="Tamaki H."/>
            <person name="Naganuma T."/>
            <person name="Kaneko K."/>
        </authorList>
    </citation>
    <scope>NUCLEOTIDE SEQUENCE [LARGE SCALE GENOMIC DNA]</scope>
    <source>
        <strain evidence="4 5">HN2</strain>
    </source>
</reference>
<dbReference type="PANTHER" id="PTHR47738">
    <property type="entry name" value="PTS SYSTEM FRUCTOSE-LIKE EIIA COMPONENT-RELATED"/>
    <property type="match status" value="1"/>
</dbReference>
<dbReference type="PANTHER" id="PTHR47738:SF1">
    <property type="entry name" value="NITROGEN REGULATORY PROTEIN"/>
    <property type="match status" value="1"/>
</dbReference>
<dbReference type="InterPro" id="IPR016152">
    <property type="entry name" value="PTrfase/Anion_transptr"/>
</dbReference>
<dbReference type="Gene3D" id="3.40.930.10">
    <property type="entry name" value="Mannitol-specific EII, Chain A"/>
    <property type="match status" value="1"/>
</dbReference>
<comment type="subcellular location">
    <subcellularLocation>
        <location evidence="1">Cytoplasm</location>
    </subcellularLocation>
</comment>
<dbReference type="InterPro" id="IPR051541">
    <property type="entry name" value="PTS_SugarTrans_NitroReg"/>
</dbReference>
<dbReference type="GO" id="GO:0016740">
    <property type="term" value="F:transferase activity"/>
    <property type="evidence" value="ECO:0007669"/>
    <property type="project" value="UniProtKB-KW"/>
</dbReference>
<dbReference type="InterPro" id="IPR002178">
    <property type="entry name" value="PTS_EIIA_type-2_dom"/>
</dbReference>
<keyword evidence="2" id="KW-0808">Transferase</keyword>
<feature type="domain" description="PTS EIIA type-2" evidence="3">
    <location>
        <begin position="5"/>
        <end position="149"/>
    </location>
</feature>
<gene>
    <name evidence="4" type="ORF">DSM101010T_22150</name>
</gene>
<dbReference type="SUPFAM" id="SSF55804">
    <property type="entry name" value="Phoshotransferase/anion transport protein"/>
    <property type="match status" value="1"/>
</dbReference>
<dbReference type="PROSITE" id="PS51094">
    <property type="entry name" value="PTS_EIIA_TYPE_2"/>
    <property type="match status" value="1"/>
</dbReference>
<keyword evidence="5" id="KW-1185">Reference proteome</keyword>